<comment type="subcellular location">
    <subcellularLocation>
        <location evidence="1">Membrane</location>
        <topology evidence="1">Multi-pass membrane protein</topology>
    </subcellularLocation>
</comment>
<evidence type="ECO:0000256" key="4">
    <source>
        <dbReference type="ARBA" id="ARBA00023136"/>
    </source>
</evidence>
<feature type="transmembrane region" description="Helical" evidence="5">
    <location>
        <begin position="64"/>
        <end position="88"/>
    </location>
</feature>
<comment type="caution">
    <text evidence="7">The sequence shown here is derived from an EMBL/GenBank/DDBJ whole genome shotgun (WGS) entry which is preliminary data.</text>
</comment>
<keyword evidence="2 5" id="KW-0812">Transmembrane</keyword>
<dbReference type="GO" id="GO:0016020">
    <property type="term" value="C:membrane"/>
    <property type="evidence" value="ECO:0007669"/>
    <property type="project" value="UniProtKB-SubCell"/>
</dbReference>
<feature type="transmembrane region" description="Helical" evidence="5">
    <location>
        <begin position="190"/>
        <end position="206"/>
    </location>
</feature>
<gene>
    <name evidence="7" type="ORF">AUR04nite_16820</name>
</gene>
<feature type="transmembrane region" description="Helical" evidence="5">
    <location>
        <begin position="212"/>
        <end position="231"/>
    </location>
</feature>
<feature type="transmembrane region" description="Helical" evidence="5">
    <location>
        <begin position="12"/>
        <end position="33"/>
    </location>
</feature>
<evidence type="ECO:0000313" key="7">
    <source>
        <dbReference type="EMBL" id="GED06150.1"/>
    </source>
</evidence>
<evidence type="ECO:0000256" key="1">
    <source>
        <dbReference type="ARBA" id="ARBA00004141"/>
    </source>
</evidence>
<dbReference type="EMBL" id="BJNY01000008">
    <property type="protein sequence ID" value="GED06150.1"/>
    <property type="molecule type" value="Genomic_DNA"/>
</dbReference>
<evidence type="ECO:0000313" key="8">
    <source>
        <dbReference type="Proteomes" id="UP000316612"/>
    </source>
</evidence>
<evidence type="ECO:0000259" key="6">
    <source>
        <dbReference type="Pfam" id="PF13515"/>
    </source>
</evidence>
<keyword evidence="3 5" id="KW-1133">Transmembrane helix</keyword>
<organism evidence="7 8">
    <name type="scientific">Glutamicibacter uratoxydans</name>
    <name type="common">Arthrobacter uratoxydans</name>
    <dbReference type="NCBI Taxonomy" id="43667"/>
    <lineage>
        <taxon>Bacteria</taxon>
        <taxon>Bacillati</taxon>
        <taxon>Actinomycetota</taxon>
        <taxon>Actinomycetes</taxon>
        <taxon>Micrococcales</taxon>
        <taxon>Micrococcaceae</taxon>
        <taxon>Glutamicibacter</taxon>
    </lineage>
</organism>
<protein>
    <recommendedName>
        <fullName evidence="6">Integral membrane bound transporter domain-containing protein</fullName>
    </recommendedName>
</protein>
<keyword evidence="8" id="KW-1185">Reference proteome</keyword>
<feature type="transmembrane region" description="Helical" evidence="5">
    <location>
        <begin position="238"/>
        <end position="255"/>
    </location>
</feature>
<feature type="transmembrane region" description="Helical" evidence="5">
    <location>
        <begin position="100"/>
        <end position="120"/>
    </location>
</feature>
<name>A0A4Y4DRJ0_GLUUR</name>
<dbReference type="RefSeq" id="WP_141363899.1">
    <property type="nucleotide sequence ID" value="NZ_BAAAJL010000003.1"/>
</dbReference>
<sequence length="328" mass="33529">MPSPSAPPQLARLVLLSAAAVCVGLLPVGLAAWLFDAQIAQGVYIGLVLMTSVVRTLNPREQWLAAGFSALVAAAGSFIGPQLGWLLLAVPVVCAVQGWFSLHSTQAVAVLPAILLLDAMGGRQQQWLAMGIATFVGAVFLILAARLAKISAEPKPLAAAPALLHACLLAAGCLLLVLLGHWLGVERGHWALLAFCLMFTPALVTGQQRSAFGYIAAVMMGTVLAAAVGLLNVEVLTVAFLVIGALGTVAGTLAARPILSASALTLAVILLNSMASGESVGAIGGQRAGLALLSLAVVLSLLWIGRWAGANFSLFNPEPAGGQTGARE</sequence>
<feature type="domain" description="Integral membrane bound transporter" evidence="6">
    <location>
        <begin position="176"/>
        <end position="299"/>
    </location>
</feature>
<dbReference type="Proteomes" id="UP000316612">
    <property type="component" value="Unassembled WGS sequence"/>
</dbReference>
<feature type="transmembrane region" description="Helical" evidence="5">
    <location>
        <begin position="127"/>
        <end position="148"/>
    </location>
</feature>
<feature type="transmembrane region" description="Helical" evidence="5">
    <location>
        <begin position="261"/>
        <end position="283"/>
    </location>
</feature>
<dbReference type="Pfam" id="PF13515">
    <property type="entry name" value="FUSC_2"/>
    <property type="match status" value="1"/>
</dbReference>
<dbReference type="AlphaFoldDB" id="A0A4Y4DRJ0"/>
<feature type="transmembrane region" description="Helical" evidence="5">
    <location>
        <begin position="290"/>
        <end position="309"/>
    </location>
</feature>
<evidence type="ECO:0000256" key="3">
    <source>
        <dbReference type="ARBA" id="ARBA00022989"/>
    </source>
</evidence>
<feature type="transmembrane region" description="Helical" evidence="5">
    <location>
        <begin position="39"/>
        <end position="57"/>
    </location>
</feature>
<feature type="transmembrane region" description="Helical" evidence="5">
    <location>
        <begin position="160"/>
        <end position="183"/>
    </location>
</feature>
<dbReference type="InterPro" id="IPR049453">
    <property type="entry name" value="Memb_transporter_dom"/>
</dbReference>
<accession>A0A4Y4DRJ0</accession>
<proteinExistence type="predicted"/>
<keyword evidence="4 5" id="KW-0472">Membrane</keyword>
<evidence type="ECO:0000256" key="2">
    <source>
        <dbReference type="ARBA" id="ARBA00022692"/>
    </source>
</evidence>
<evidence type="ECO:0000256" key="5">
    <source>
        <dbReference type="SAM" id="Phobius"/>
    </source>
</evidence>
<reference evidence="7 8" key="1">
    <citation type="submission" date="2019-06" db="EMBL/GenBank/DDBJ databases">
        <title>Whole genome shotgun sequence of Glutamicibacter uratoxydans NBRC 15515.</title>
        <authorList>
            <person name="Hosoyama A."/>
            <person name="Uohara A."/>
            <person name="Ohji S."/>
            <person name="Ichikawa N."/>
        </authorList>
    </citation>
    <scope>NUCLEOTIDE SEQUENCE [LARGE SCALE GENOMIC DNA]</scope>
    <source>
        <strain evidence="7 8">NBRC 15515</strain>
    </source>
</reference>